<protein>
    <recommendedName>
        <fullName evidence="3">Endonuclease/exonuclease/phosphatase domain-containing protein</fullName>
    </recommendedName>
</protein>
<gene>
    <name evidence="1" type="ORF">PMEA_00005457</name>
</gene>
<dbReference type="Proteomes" id="UP001159428">
    <property type="component" value="Unassembled WGS sequence"/>
</dbReference>
<reference evidence="1 2" key="1">
    <citation type="submission" date="2022-05" db="EMBL/GenBank/DDBJ databases">
        <authorList>
            <consortium name="Genoscope - CEA"/>
            <person name="William W."/>
        </authorList>
    </citation>
    <scope>NUCLEOTIDE SEQUENCE [LARGE SCALE GENOMIC DNA]</scope>
</reference>
<proteinExistence type="predicted"/>
<dbReference type="SUPFAM" id="SSF56219">
    <property type="entry name" value="DNase I-like"/>
    <property type="match status" value="1"/>
</dbReference>
<evidence type="ECO:0008006" key="3">
    <source>
        <dbReference type="Google" id="ProtNLM"/>
    </source>
</evidence>
<dbReference type="EMBL" id="CALNXJ010000014">
    <property type="protein sequence ID" value="CAH3114440.1"/>
    <property type="molecule type" value="Genomic_DNA"/>
</dbReference>
<dbReference type="InterPro" id="IPR036691">
    <property type="entry name" value="Endo/exonu/phosph_ase_sf"/>
</dbReference>
<organism evidence="1 2">
    <name type="scientific">Pocillopora meandrina</name>
    <dbReference type="NCBI Taxonomy" id="46732"/>
    <lineage>
        <taxon>Eukaryota</taxon>
        <taxon>Metazoa</taxon>
        <taxon>Cnidaria</taxon>
        <taxon>Anthozoa</taxon>
        <taxon>Hexacorallia</taxon>
        <taxon>Scleractinia</taxon>
        <taxon>Astrocoeniina</taxon>
        <taxon>Pocilloporidae</taxon>
        <taxon>Pocillopora</taxon>
    </lineage>
</organism>
<accession>A0AAU9WJA9</accession>
<evidence type="ECO:0000313" key="1">
    <source>
        <dbReference type="EMBL" id="CAH3114440.1"/>
    </source>
</evidence>
<comment type="caution">
    <text evidence="1">The sequence shown here is derived from an EMBL/GenBank/DDBJ whole genome shotgun (WGS) entry which is preliminary data.</text>
</comment>
<sequence>MEVIKNQQLKINKLNKELLYMEAYSRRENLIITGIPESREDTGVEDTAKVLVDFMANELNVSNAADIDFQRLTDVWRMCHPGKKRFTWRQPNSTIQRRLDFWLISNLCQEDISSTDIIPAIKKDHSAITLIFKKVADHKPGPSYWKFNSSLVDDSKYIDFIKSSHPMWLVEYKDITSKHLL</sequence>
<name>A0AAU9WJA9_9CNID</name>
<dbReference type="Gene3D" id="3.60.10.10">
    <property type="entry name" value="Endonuclease/exonuclease/phosphatase"/>
    <property type="match status" value="1"/>
</dbReference>
<evidence type="ECO:0000313" key="2">
    <source>
        <dbReference type="Proteomes" id="UP001159428"/>
    </source>
</evidence>
<dbReference type="AlphaFoldDB" id="A0AAU9WJA9"/>
<keyword evidence="2" id="KW-1185">Reference proteome</keyword>